<reference evidence="6" key="1">
    <citation type="submission" date="2015-08" db="UniProtKB">
        <authorList>
            <consortium name="WormBaseParasite"/>
        </authorList>
    </citation>
    <scope>IDENTIFICATION</scope>
</reference>
<dbReference type="Gene3D" id="2.60.120.290">
    <property type="entry name" value="Spermadhesin, CUB domain"/>
    <property type="match status" value="1"/>
</dbReference>
<dbReference type="SUPFAM" id="SSF49854">
    <property type="entry name" value="Spermadhesin, CUB domain"/>
    <property type="match status" value="1"/>
</dbReference>
<dbReference type="AlphaFoldDB" id="A0A0K0DYS5"/>
<dbReference type="InterPro" id="IPR000859">
    <property type="entry name" value="CUB_dom"/>
</dbReference>
<keyword evidence="3" id="KW-0732">Signal</keyword>
<dbReference type="InterPro" id="IPR024079">
    <property type="entry name" value="MetalloPept_cat_dom_sf"/>
</dbReference>
<feature type="chain" id="PRO_5005327382" evidence="3">
    <location>
        <begin position="20"/>
        <end position="329"/>
    </location>
</feature>
<keyword evidence="1 2" id="KW-1015">Disulfide bond</keyword>
<evidence type="ECO:0000313" key="5">
    <source>
        <dbReference type="Proteomes" id="UP000035681"/>
    </source>
</evidence>
<comment type="caution">
    <text evidence="2">Lacks conserved residue(s) required for the propagation of feature annotation.</text>
</comment>
<feature type="signal peptide" evidence="3">
    <location>
        <begin position="1"/>
        <end position="19"/>
    </location>
</feature>
<feature type="disulfide bond" evidence="2">
    <location>
        <begin position="164"/>
        <end position="191"/>
    </location>
</feature>
<evidence type="ECO:0000259" key="4">
    <source>
        <dbReference type="PROSITE" id="PS01180"/>
    </source>
</evidence>
<dbReference type="WBParaSite" id="SSTP_0000239100.1">
    <property type="protein sequence ID" value="SSTP_0000239100.1"/>
    <property type="gene ID" value="SSTP_0000239100"/>
</dbReference>
<organism evidence="6">
    <name type="scientific">Strongyloides stercoralis</name>
    <name type="common">Threadworm</name>
    <dbReference type="NCBI Taxonomy" id="6248"/>
    <lineage>
        <taxon>Eukaryota</taxon>
        <taxon>Metazoa</taxon>
        <taxon>Ecdysozoa</taxon>
        <taxon>Nematoda</taxon>
        <taxon>Chromadorea</taxon>
        <taxon>Rhabditida</taxon>
        <taxon>Tylenchina</taxon>
        <taxon>Panagrolaimomorpha</taxon>
        <taxon>Strongyloidoidea</taxon>
        <taxon>Strongyloididae</taxon>
        <taxon>Strongyloides</taxon>
    </lineage>
</organism>
<evidence type="ECO:0000256" key="1">
    <source>
        <dbReference type="ARBA" id="ARBA00023157"/>
    </source>
</evidence>
<sequence>MIKYFIPILLSTFLINTFSTIIHYNFHNDNSPETDKCIRDAMEEIMDDTCLIFEESFNNPEALFFIESGHCSWQASNKTVHLGADCVNAKTCQDIITRALTSDRPYPIASRVLNIKYNCTDKCTLICENGGQVNGNCECECAYGFKGDRCEQLKMEHLFTDTTCGFIDDESSGTVSLSTYPDFFTKKPTFCQWVIKAENPWENIEIEFVDIDLASENLAPGQRCEDSLVVVGIESLTGPIPCDEGKAAIIGKTFRSDGNFVLIELKTSLWSDGKYKGPEIKYRTYKRSLFDNIKILTSEITSNSGFMHTITKVLFPILIITTVLSQYYI</sequence>
<dbReference type="GO" id="GO:0008237">
    <property type="term" value="F:metallopeptidase activity"/>
    <property type="evidence" value="ECO:0007669"/>
    <property type="project" value="InterPro"/>
</dbReference>
<dbReference type="WBParaSite" id="TCONS_00009180.p1">
    <property type="protein sequence ID" value="TCONS_00009180.p1"/>
    <property type="gene ID" value="XLOC_007020"/>
</dbReference>
<keyword evidence="5" id="KW-1185">Reference proteome</keyword>
<dbReference type="Proteomes" id="UP000035681">
    <property type="component" value="Unplaced"/>
</dbReference>
<dbReference type="InterPro" id="IPR035914">
    <property type="entry name" value="Sperma_CUB_dom_sf"/>
</dbReference>
<accession>A0A0K0DYS5</accession>
<evidence type="ECO:0000313" key="7">
    <source>
        <dbReference type="WBParaSite" id="TCONS_00009180.p1"/>
    </source>
</evidence>
<name>A0A0K0DYS5_STRER</name>
<protein>
    <submittedName>
        <fullName evidence="6 7">CUB domain-containing protein</fullName>
    </submittedName>
</protein>
<dbReference type="Gene3D" id="3.40.390.10">
    <property type="entry name" value="Collagenase (Catalytic Domain)"/>
    <property type="match status" value="1"/>
</dbReference>
<proteinExistence type="predicted"/>
<evidence type="ECO:0000256" key="2">
    <source>
        <dbReference type="PROSITE-ProRule" id="PRU00059"/>
    </source>
</evidence>
<feature type="domain" description="CUB" evidence="4">
    <location>
        <begin position="164"/>
        <end position="285"/>
    </location>
</feature>
<evidence type="ECO:0000313" key="6">
    <source>
        <dbReference type="WBParaSite" id="SSTP_0000239100.1"/>
    </source>
</evidence>
<evidence type="ECO:0000256" key="3">
    <source>
        <dbReference type="SAM" id="SignalP"/>
    </source>
</evidence>
<dbReference type="PROSITE" id="PS01180">
    <property type="entry name" value="CUB"/>
    <property type="match status" value="1"/>
</dbReference>